<feature type="non-terminal residue" evidence="1">
    <location>
        <position position="548"/>
    </location>
</feature>
<dbReference type="Proteomes" id="UP001145114">
    <property type="component" value="Unassembled WGS sequence"/>
</dbReference>
<reference evidence="1" key="1">
    <citation type="submission" date="2022-06" db="EMBL/GenBank/DDBJ databases">
        <title>Phylogenomic reconstructions and comparative analyses of Kickxellomycotina fungi.</title>
        <authorList>
            <person name="Reynolds N.K."/>
            <person name="Stajich J.E."/>
            <person name="Barry K."/>
            <person name="Grigoriev I.V."/>
            <person name="Crous P."/>
            <person name="Smith M.E."/>
        </authorList>
    </citation>
    <scope>NUCLEOTIDE SEQUENCE</scope>
    <source>
        <strain evidence="1">RSA 2271</strain>
    </source>
</reference>
<proteinExistence type="predicted"/>
<keyword evidence="2" id="KW-1185">Reference proteome</keyword>
<sequence length="548" mass="58026">MPIEIRLSFTPPADKFPSPKSVTVLGTFDKDPEKHWSPIQLQPIGPDSRVFATTISDLEPNTTYTYKYKVDGEWVLDTSALSKPDENGIENNYFITEVSAANESKDKAELDNKGEQSNSDSSAEPIVDAEPKIDSLTLENSKTTDDKKENAPGAGVSAELSVEPAEPAEAAVETEGVEADDKVELKVKPEDQASAVDADTVEPATKPAQEEVVADIQEHAENPAEIRASESNEGPTEAAEKPEPEAQDSVAVQKMVEDASIAPEDSVKLELPTESVVADEVKLEEAVAPVATDMDGLAESKPEDAIADAQERDLPAIEANPQEGPGPSASAEEGNAEPATKHEEPNVDEVAEPSELVEVGPADETHAEGTRTSGSEEPVAAEGEMGAAVKPIPEPVADSAEAEAEEPETVARPEKATEEAKSEGEGAAEPGVQPAAEQGKTVEGDAETAVEPEAEPVDEVKLETTTKPETEPVDEVRFGATTKPETEPVDEVRFRATTEPTIEPPAEAKADGPTAEPVEECKTVEAKDEPAAQPVDELAPEPIEDKHA</sequence>
<evidence type="ECO:0000313" key="1">
    <source>
        <dbReference type="EMBL" id="KAJ1675775.1"/>
    </source>
</evidence>
<comment type="caution">
    <text evidence="1">The sequence shown here is derived from an EMBL/GenBank/DDBJ whole genome shotgun (WGS) entry which is preliminary data.</text>
</comment>
<dbReference type="EMBL" id="JAMZIH010005176">
    <property type="protein sequence ID" value="KAJ1675775.1"/>
    <property type="molecule type" value="Genomic_DNA"/>
</dbReference>
<name>A0ACC1HK60_9FUNG</name>
<accession>A0ACC1HK60</accession>
<organism evidence="1 2">
    <name type="scientific">Spiromyces aspiralis</name>
    <dbReference type="NCBI Taxonomy" id="68401"/>
    <lineage>
        <taxon>Eukaryota</taxon>
        <taxon>Fungi</taxon>
        <taxon>Fungi incertae sedis</taxon>
        <taxon>Zoopagomycota</taxon>
        <taxon>Kickxellomycotina</taxon>
        <taxon>Kickxellomycetes</taxon>
        <taxon>Kickxellales</taxon>
        <taxon>Kickxellaceae</taxon>
        <taxon>Spiromyces</taxon>
    </lineage>
</organism>
<evidence type="ECO:0000313" key="2">
    <source>
        <dbReference type="Proteomes" id="UP001145114"/>
    </source>
</evidence>
<gene>
    <name evidence="1" type="ORF">EV182_000599</name>
</gene>
<protein>
    <submittedName>
        <fullName evidence="1">Uncharacterized protein</fullName>
    </submittedName>
</protein>